<evidence type="ECO:0000256" key="1">
    <source>
        <dbReference type="SAM" id="MobiDB-lite"/>
    </source>
</evidence>
<feature type="region of interest" description="Disordered" evidence="1">
    <location>
        <begin position="1"/>
        <end position="133"/>
    </location>
</feature>
<dbReference type="Ensembl" id="ENSMPUT00000010447.1">
    <property type="protein sequence ID" value="ENSMPUP00000010283.1"/>
    <property type="gene ID" value="ENSMPUG00000010357.1"/>
</dbReference>
<protein>
    <submittedName>
        <fullName evidence="2">Uncharacterized protein</fullName>
    </submittedName>
</protein>
<feature type="compositionally biased region" description="Polar residues" evidence="1">
    <location>
        <begin position="1"/>
        <end position="10"/>
    </location>
</feature>
<dbReference type="InParanoid" id="M3YG26"/>
<reference evidence="2" key="1">
    <citation type="submission" date="2024-06" db="UniProtKB">
        <authorList>
            <consortium name="Ensembl"/>
        </authorList>
    </citation>
    <scope>IDENTIFICATION</scope>
</reference>
<sequence>MTSAASQPTLPQGLGVGGGGSRGREAKSRPQLASPAPAAGDPQDRQMDGPGASHTQRSWGPGREGFVAPGDAEGCCGGAHTGGQAGGPQTVLGAWGSGPPRELSCGRRWAPDTARSGAERGPVKRGDPGPGDP</sequence>
<proteinExistence type="predicted"/>
<feature type="compositionally biased region" description="Basic and acidic residues" evidence="1">
    <location>
        <begin position="117"/>
        <end position="127"/>
    </location>
</feature>
<dbReference type="HOGENOM" id="CLU_1911467_0_0_1"/>
<dbReference type="AlphaFoldDB" id="M3YG26"/>
<dbReference type="EMBL" id="AEYP01055575">
    <property type="status" value="NOT_ANNOTATED_CDS"/>
    <property type="molecule type" value="Genomic_DNA"/>
</dbReference>
<name>M3YG26_MUSPF</name>
<feature type="compositionally biased region" description="Gly residues" evidence="1">
    <location>
        <begin position="75"/>
        <end position="86"/>
    </location>
</feature>
<evidence type="ECO:0000313" key="2">
    <source>
        <dbReference type="Ensembl" id="ENSMPUP00000010283.1"/>
    </source>
</evidence>
<organism evidence="2">
    <name type="scientific">Mustela putorius furo</name>
    <name type="common">European domestic ferret</name>
    <name type="synonym">Mustela furo</name>
    <dbReference type="NCBI Taxonomy" id="9669"/>
    <lineage>
        <taxon>Eukaryota</taxon>
        <taxon>Metazoa</taxon>
        <taxon>Chordata</taxon>
        <taxon>Craniata</taxon>
        <taxon>Vertebrata</taxon>
        <taxon>Euteleostomi</taxon>
        <taxon>Mammalia</taxon>
        <taxon>Eutheria</taxon>
        <taxon>Laurasiatheria</taxon>
        <taxon>Carnivora</taxon>
        <taxon>Caniformia</taxon>
        <taxon>Musteloidea</taxon>
        <taxon>Mustelidae</taxon>
        <taxon>Mustelinae</taxon>
        <taxon>Mustela</taxon>
    </lineage>
</organism>
<accession>M3YG26</accession>